<sequence>MIEALHKTEAKGVAALALYWLSDQADAEAQVRASTTQIVAATKTTKRNALAALQALVELGEIEVVEQGRGRKPHLYRVLNRITAGLGQARAQTIRAKPAPRQKLEEARVSVLKSHRKPTTSGIRSAFRSTISGVDDLLTWCRSAQEGAISIYHVGQIGYDRTRNADLNAVVETVQLFAETGYLLPSQQVMPLPGGRQIVYTVSRTSGGYAPRNVLAGRITARDFGALRIIQHRAADLSATRALRDGLGISEAAAANVLRSLTGRKMLERGHGGGWVLTDQARQLVL</sequence>
<proteinExistence type="predicted"/>
<name>A0A1G8MQQ1_9RHOB</name>
<dbReference type="STRING" id="555512.SAMN04487993_1008209"/>
<protein>
    <recommendedName>
        <fullName evidence="3">Helix-turn-helix domain-containing protein</fullName>
    </recommendedName>
</protein>
<evidence type="ECO:0000313" key="1">
    <source>
        <dbReference type="EMBL" id="SDI70252.1"/>
    </source>
</evidence>
<organism evidence="1 2">
    <name type="scientific">Salipiger marinus</name>
    <dbReference type="NCBI Taxonomy" id="555512"/>
    <lineage>
        <taxon>Bacteria</taxon>
        <taxon>Pseudomonadati</taxon>
        <taxon>Pseudomonadota</taxon>
        <taxon>Alphaproteobacteria</taxon>
        <taxon>Rhodobacterales</taxon>
        <taxon>Roseobacteraceae</taxon>
        <taxon>Salipiger</taxon>
    </lineage>
</organism>
<dbReference type="AlphaFoldDB" id="A0A1G8MQQ1"/>
<dbReference type="Proteomes" id="UP000199093">
    <property type="component" value="Unassembled WGS sequence"/>
</dbReference>
<reference evidence="1 2" key="1">
    <citation type="submission" date="2016-10" db="EMBL/GenBank/DDBJ databases">
        <authorList>
            <person name="de Groot N.N."/>
        </authorList>
    </citation>
    <scope>NUCLEOTIDE SEQUENCE [LARGE SCALE GENOMIC DNA]</scope>
    <source>
        <strain evidence="1 2">DSM 26424</strain>
    </source>
</reference>
<accession>A0A1G8MQQ1</accession>
<keyword evidence="2" id="KW-1185">Reference proteome</keyword>
<evidence type="ECO:0008006" key="3">
    <source>
        <dbReference type="Google" id="ProtNLM"/>
    </source>
</evidence>
<evidence type="ECO:0000313" key="2">
    <source>
        <dbReference type="Proteomes" id="UP000199093"/>
    </source>
</evidence>
<gene>
    <name evidence="1" type="ORF">SAMN04487993_1008209</name>
</gene>
<dbReference type="RefSeq" id="WP_089846988.1">
    <property type="nucleotide sequence ID" value="NZ_FNEJ01000008.1"/>
</dbReference>
<dbReference type="OrthoDB" id="7272004at2"/>
<dbReference type="EMBL" id="FNEJ01000008">
    <property type="protein sequence ID" value="SDI70252.1"/>
    <property type="molecule type" value="Genomic_DNA"/>
</dbReference>